<dbReference type="UniPathway" id="UPA00148">
    <property type="reaction ID" value="UER00236"/>
</dbReference>
<evidence type="ECO:0000256" key="17">
    <source>
        <dbReference type="ARBA" id="ARBA00030571"/>
    </source>
</evidence>
<dbReference type="InterPro" id="IPR027417">
    <property type="entry name" value="P-loop_NTPase"/>
</dbReference>
<feature type="binding site" evidence="19">
    <location>
        <begin position="34"/>
        <end position="36"/>
    </location>
    <ligand>
        <name>GTP</name>
        <dbReference type="ChEBI" id="CHEBI:37565"/>
    </ligand>
</feature>
<dbReference type="EMBL" id="BHYK01000024">
    <property type="protein sequence ID" value="GCD11975.1"/>
    <property type="molecule type" value="Genomic_DNA"/>
</dbReference>
<feature type="binding site" evidence="19">
    <location>
        <begin position="51"/>
        <end position="54"/>
    </location>
    <ligand>
        <name>GTP</name>
        <dbReference type="ChEBI" id="CHEBI:37565"/>
    </ligand>
</feature>
<keyword evidence="13 20" id="KW-0418">Kinase</keyword>
<keyword evidence="12 19" id="KW-0547">Nucleotide-binding</keyword>
<dbReference type="RefSeq" id="WP_125004259.1">
    <property type="nucleotide sequence ID" value="NZ_BHYK01000024.1"/>
</dbReference>
<evidence type="ECO:0000256" key="2">
    <source>
        <dbReference type="ARBA" id="ARBA00000711"/>
    </source>
</evidence>
<keyword evidence="10" id="KW-0169">Cobalamin biosynthesis</keyword>
<evidence type="ECO:0000256" key="18">
    <source>
        <dbReference type="PIRSR" id="PIRSR006135-1"/>
    </source>
</evidence>
<dbReference type="PANTHER" id="PTHR34848">
    <property type="match status" value="1"/>
</dbReference>
<dbReference type="GO" id="GO:0043752">
    <property type="term" value="F:adenosylcobinamide kinase activity"/>
    <property type="evidence" value="ECO:0007669"/>
    <property type="project" value="UniProtKB-EC"/>
</dbReference>
<feature type="binding site" evidence="19">
    <location>
        <position position="84"/>
    </location>
    <ligand>
        <name>GTP</name>
        <dbReference type="ChEBI" id="CHEBI:37565"/>
    </ligand>
</feature>
<dbReference type="GO" id="GO:0008820">
    <property type="term" value="F:cobinamide phosphate guanylyltransferase activity"/>
    <property type="evidence" value="ECO:0007669"/>
    <property type="project" value="UniProtKB-EC"/>
</dbReference>
<comment type="catalytic activity">
    <reaction evidence="3">
        <text>adenosylcob(III)inamide + GTP = adenosylcob(III)inamide phosphate + GDP + H(+)</text>
        <dbReference type="Rhea" id="RHEA:15765"/>
        <dbReference type="ChEBI" id="CHEBI:2480"/>
        <dbReference type="ChEBI" id="CHEBI:15378"/>
        <dbReference type="ChEBI" id="CHEBI:37565"/>
        <dbReference type="ChEBI" id="CHEBI:58189"/>
        <dbReference type="ChEBI" id="CHEBI:58502"/>
        <dbReference type="EC" id="2.7.1.156"/>
    </reaction>
</comment>
<feature type="binding site" evidence="19">
    <location>
        <begin position="9"/>
        <end position="16"/>
    </location>
    <ligand>
        <name>GTP</name>
        <dbReference type="ChEBI" id="CHEBI:37565"/>
    </ligand>
</feature>
<evidence type="ECO:0000256" key="7">
    <source>
        <dbReference type="ARBA" id="ARBA00007490"/>
    </source>
</evidence>
<comment type="caution">
    <text evidence="20">The sequence shown here is derived from an EMBL/GenBank/DDBJ whole genome shotgun (WGS) entry which is preliminary data.</text>
</comment>
<feature type="binding site" evidence="19">
    <location>
        <position position="62"/>
    </location>
    <ligand>
        <name>GTP</name>
        <dbReference type="ChEBI" id="CHEBI:37565"/>
    </ligand>
</feature>
<accession>A0A401UR15</accession>
<dbReference type="GO" id="GO:0005524">
    <property type="term" value="F:ATP binding"/>
    <property type="evidence" value="ECO:0007669"/>
    <property type="project" value="UniProtKB-KW"/>
</dbReference>
<dbReference type="GO" id="GO:0005525">
    <property type="term" value="F:GTP binding"/>
    <property type="evidence" value="ECO:0007669"/>
    <property type="project" value="UniProtKB-KW"/>
</dbReference>
<evidence type="ECO:0000313" key="20">
    <source>
        <dbReference type="EMBL" id="GCD11975.1"/>
    </source>
</evidence>
<evidence type="ECO:0000256" key="5">
    <source>
        <dbReference type="ARBA" id="ARBA00004692"/>
    </source>
</evidence>
<dbReference type="Proteomes" id="UP000287872">
    <property type="component" value="Unassembled WGS sequence"/>
</dbReference>
<evidence type="ECO:0000256" key="12">
    <source>
        <dbReference type="ARBA" id="ARBA00022741"/>
    </source>
</evidence>
<evidence type="ECO:0000256" key="8">
    <source>
        <dbReference type="ARBA" id="ARBA00012016"/>
    </source>
</evidence>
<evidence type="ECO:0000256" key="3">
    <source>
        <dbReference type="ARBA" id="ARBA00001522"/>
    </source>
</evidence>
<dbReference type="NCBIfam" id="NF004469">
    <property type="entry name" value="PRK05800.1"/>
    <property type="match status" value="1"/>
</dbReference>
<keyword evidence="15 19" id="KW-0342">GTP-binding</keyword>
<evidence type="ECO:0000256" key="15">
    <source>
        <dbReference type="ARBA" id="ARBA00023134"/>
    </source>
</evidence>
<dbReference type="GO" id="GO:0009236">
    <property type="term" value="P:cobalamin biosynthetic process"/>
    <property type="evidence" value="ECO:0007669"/>
    <property type="project" value="UniProtKB-UniPathway"/>
</dbReference>
<sequence length="186" mass="21046">MKNIVLVTGGARSGKSSYAEKLAKEEKAGVLYIATSIPFDDEMKDRVKKHKERRPSNWHTFEGYKNLKHVFYNEEIHFDTILLDCITIMVTNLMFDISGDNFDDLNAEAIDSMEKEILQEVADFLCEAEKSTKTVIIVTNEIGAGIVPEYKMARVFRDIAGRVNQYIASRAQSVHLVVCGIPIKIK</sequence>
<evidence type="ECO:0000313" key="21">
    <source>
        <dbReference type="Proteomes" id="UP000287872"/>
    </source>
</evidence>
<gene>
    <name evidence="20" type="primary">cobU</name>
    <name evidence="20" type="ORF">Ctaglu_35980</name>
</gene>
<dbReference type="Pfam" id="PF02283">
    <property type="entry name" value="CobU"/>
    <property type="match status" value="1"/>
</dbReference>
<evidence type="ECO:0000256" key="1">
    <source>
        <dbReference type="ARBA" id="ARBA00000312"/>
    </source>
</evidence>
<comment type="catalytic activity">
    <reaction evidence="1">
        <text>adenosylcob(III)inamide + ATP = adenosylcob(III)inamide phosphate + ADP + H(+)</text>
        <dbReference type="Rhea" id="RHEA:15769"/>
        <dbReference type="ChEBI" id="CHEBI:2480"/>
        <dbReference type="ChEBI" id="CHEBI:15378"/>
        <dbReference type="ChEBI" id="CHEBI:30616"/>
        <dbReference type="ChEBI" id="CHEBI:58502"/>
        <dbReference type="ChEBI" id="CHEBI:456216"/>
        <dbReference type="EC" id="2.7.1.156"/>
    </reaction>
</comment>
<dbReference type="Gene3D" id="3.40.50.300">
    <property type="entry name" value="P-loop containing nucleotide triphosphate hydrolases"/>
    <property type="match status" value="1"/>
</dbReference>
<evidence type="ECO:0000256" key="13">
    <source>
        <dbReference type="ARBA" id="ARBA00022777"/>
    </source>
</evidence>
<keyword evidence="14" id="KW-0067">ATP-binding</keyword>
<evidence type="ECO:0000256" key="4">
    <source>
        <dbReference type="ARBA" id="ARBA00003889"/>
    </source>
</evidence>
<dbReference type="InterPro" id="IPR003203">
    <property type="entry name" value="CobU/CobP"/>
</dbReference>
<dbReference type="AlphaFoldDB" id="A0A401UR15"/>
<proteinExistence type="inferred from homology"/>
<evidence type="ECO:0000256" key="6">
    <source>
        <dbReference type="ARBA" id="ARBA00005159"/>
    </source>
</evidence>
<evidence type="ECO:0000256" key="10">
    <source>
        <dbReference type="ARBA" id="ARBA00022573"/>
    </source>
</evidence>
<protein>
    <recommendedName>
        <fullName evidence="16">Adenosylcobinamide kinase</fullName>
        <ecNumber evidence="8">2.7.1.156</ecNumber>
        <ecNumber evidence="9">2.7.7.62</ecNumber>
    </recommendedName>
    <alternativeName>
        <fullName evidence="17">Adenosylcobinamide-phosphate guanylyltransferase</fullName>
    </alternativeName>
</protein>
<dbReference type="PIRSF" id="PIRSF006135">
    <property type="entry name" value="CobU"/>
    <property type="match status" value="1"/>
</dbReference>
<dbReference type="EC" id="2.7.1.156" evidence="8"/>
<evidence type="ECO:0000256" key="9">
    <source>
        <dbReference type="ARBA" id="ARBA00012523"/>
    </source>
</evidence>
<organism evidence="20 21">
    <name type="scientific">Clostridium tagluense</name>
    <dbReference type="NCBI Taxonomy" id="360422"/>
    <lineage>
        <taxon>Bacteria</taxon>
        <taxon>Bacillati</taxon>
        <taxon>Bacillota</taxon>
        <taxon>Clostridia</taxon>
        <taxon>Eubacteriales</taxon>
        <taxon>Clostridiaceae</taxon>
        <taxon>Clostridium</taxon>
    </lineage>
</organism>
<dbReference type="EC" id="2.7.7.62" evidence="9"/>
<dbReference type="OrthoDB" id="9799422at2"/>
<evidence type="ECO:0000256" key="19">
    <source>
        <dbReference type="PIRSR" id="PIRSR006135-2"/>
    </source>
</evidence>
<name>A0A401UR15_9CLOT</name>
<reference evidence="20 21" key="1">
    <citation type="submission" date="2018-11" db="EMBL/GenBank/DDBJ databases">
        <title>Genome sequencing and assembly of Clostridium tagluense strain A121.</title>
        <authorList>
            <person name="Murakami T."/>
            <person name="Segawa T."/>
            <person name="Shcherbakova V.A."/>
            <person name="Mori H."/>
            <person name="Yoshimura Y."/>
        </authorList>
    </citation>
    <scope>NUCLEOTIDE SEQUENCE [LARGE SCALE GENOMIC DNA]</scope>
    <source>
        <strain evidence="20 21">A121</strain>
    </source>
</reference>
<comment type="catalytic activity">
    <reaction evidence="2">
        <text>adenosylcob(III)inamide phosphate + GTP + H(+) = adenosylcob(III)inamide-GDP + diphosphate</text>
        <dbReference type="Rhea" id="RHEA:22712"/>
        <dbReference type="ChEBI" id="CHEBI:15378"/>
        <dbReference type="ChEBI" id="CHEBI:33019"/>
        <dbReference type="ChEBI" id="CHEBI:37565"/>
        <dbReference type="ChEBI" id="CHEBI:58502"/>
        <dbReference type="ChEBI" id="CHEBI:60487"/>
        <dbReference type="EC" id="2.7.7.62"/>
    </reaction>
</comment>
<evidence type="ECO:0000256" key="14">
    <source>
        <dbReference type="ARBA" id="ARBA00022840"/>
    </source>
</evidence>
<keyword evidence="11 20" id="KW-0808">Transferase</keyword>
<evidence type="ECO:0000256" key="11">
    <source>
        <dbReference type="ARBA" id="ARBA00022679"/>
    </source>
</evidence>
<dbReference type="PANTHER" id="PTHR34848:SF1">
    <property type="entry name" value="BIFUNCTIONAL ADENOSYLCOBALAMIN BIOSYNTHESIS PROTEIN COBU"/>
    <property type="match status" value="1"/>
</dbReference>
<evidence type="ECO:0000256" key="16">
    <source>
        <dbReference type="ARBA" id="ARBA00029570"/>
    </source>
</evidence>
<keyword evidence="21" id="KW-1185">Reference proteome</keyword>
<comment type="pathway">
    <text evidence="5">Cofactor biosynthesis; adenosylcobalamin biosynthesis; adenosylcobalamin from cob(II)yrinate a,c-diamide: step 6/7.</text>
</comment>
<comment type="function">
    <text evidence="4">Catalyzes ATP-dependent phosphorylation of adenosylcobinamide and addition of GMP to adenosylcobinamide phosphate.</text>
</comment>
<comment type="pathway">
    <text evidence="6">Cofactor biosynthesis; adenosylcobalamin biosynthesis; adenosylcobalamin from cob(II)yrinate a,c-diamide: step 5/7.</text>
</comment>
<comment type="similarity">
    <text evidence="7">Belongs to the CobU/CobP family.</text>
</comment>
<dbReference type="CDD" id="cd00544">
    <property type="entry name" value="CobU"/>
    <property type="match status" value="1"/>
</dbReference>
<feature type="active site" description="GMP-histidine intermediate" evidence="18">
    <location>
        <position position="50"/>
    </location>
</feature>
<dbReference type="SUPFAM" id="SSF52540">
    <property type="entry name" value="P-loop containing nucleoside triphosphate hydrolases"/>
    <property type="match status" value="1"/>
</dbReference>